<dbReference type="PANTHER" id="PTHR43547">
    <property type="entry name" value="TWO-COMPONENT HISTIDINE KINASE"/>
    <property type="match status" value="1"/>
</dbReference>
<organism evidence="10 11">
    <name type="scientific">Clostridium lapidicellarium</name>
    <dbReference type="NCBI Taxonomy" id="3240931"/>
    <lineage>
        <taxon>Bacteria</taxon>
        <taxon>Bacillati</taxon>
        <taxon>Bacillota</taxon>
        <taxon>Clostridia</taxon>
        <taxon>Eubacteriales</taxon>
        <taxon>Clostridiaceae</taxon>
        <taxon>Clostridium</taxon>
    </lineage>
</organism>
<keyword evidence="7" id="KW-0472">Membrane</keyword>
<feature type="transmembrane region" description="Helical" evidence="7">
    <location>
        <begin position="112"/>
        <end position="140"/>
    </location>
</feature>
<dbReference type="Gene3D" id="3.30.450.20">
    <property type="entry name" value="PAS domain"/>
    <property type="match status" value="1"/>
</dbReference>
<feature type="transmembrane region" description="Helical" evidence="7">
    <location>
        <begin position="12"/>
        <end position="34"/>
    </location>
</feature>
<keyword evidence="4" id="KW-0418">Kinase</keyword>
<proteinExistence type="predicted"/>
<feature type="transmembrane region" description="Helical" evidence="7">
    <location>
        <begin position="161"/>
        <end position="178"/>
    </location>
</feature>
<feature type="coiled-coil region" evidence="6">
    <location>
        <begin position="185"/>
        <end position="212"/>
    </location>
</feature>
<dbReference type="NCBIfam" id="TIGR00229">
    <property type="entry name" value="sensory_box"/>
    <property type="match status" value="1"/>
</dbReference>
<dbReference type="InterPro" id="IPR004358">
    <property type="entry name" value="Sig_transdc_His_kin-like_C"/>
</dbReference>
<gene>
    <name evidence="10" type="ORF">AB8S09_11345</name>
</gene>
<evidence type="ECO:0000256" key="5">
    <source>
        <dbReference type="ARBA" id="ARBA00023012"/>
    </source>
</evidence>
<evidence type="ECO:0000256" key="3">
    <source>
        <dbReference type="ARBA" id="ARBA00022553"/>
    </source>
</evidence>
<dbReference type="InterPro" id="IPR003594">
    <property type="entry name" value="HATPase_dom"/>
</dbReference>
<dbReference type="SUPFAM" id="SSF55874">
    <property type="entry name" value="ATPase domain of HSP90 chaperone/DNA topoisomerase II/histidine kinase"/>
    <property type="match status" value="1"/>
</dbReference>
<dbReference type="SMART" id="SM00387">
    <property type="entry name" value="HATPase_c"/>
    <property type="match status" value="1"/>
</dbReference>
<feature type="domain" description="Histidine kinase" evidence="8">
    <location>
        <begin position="364"/>
        <end position="586"/>
    </location>
</feature>
<evidence type="ECO:0000256" key="6">
    <source>
        <dbReference type="SAM" id="Coils"/>
    </source>
</evidence>
<dbReference type="PANTHER" id="PTHR43547:SF2">
    <property type="entry name" value="HYBRID SIGNAL TRANSDUCTION HISTIDINE KINASE C"/>
    <property type="match status" value="1"/>
</dbReference>
<dbReference type="Pfam" id="PF00512">
    <property type="entry name" value="HisKA"/>
    <property type="match status" value="1"/>
</dbReference>
<keyword evidence="4" id="KW-0808">Transferase</keyword>
<protein>
    <recommendedName>
        <fullName evidence="2">histidine kinase</fullName>
        <ecNumber evidence="2">2.7.13.3</ecNumber>
    </recommendedName>
</protein>
<dbReference type="PRINTS" id="PR00344">
    <property type="entry name" value="BCTRLSENSOR"/>
</dbReference>
<keyword evidence="11" id="KW-1185">Reference proteome</keyword>
<dbReference type="PROSITE" id="PS50112">
    <property type="entry name" value="PAS"/>
    <property type="match status" value="1"/>
</dbReference>
<dbReference type="Gene3D" id="1.10.287.130">
    <property type="match status" value="1"/>
</dbReference>
<feature type="transmembrane region" description="Helical" evidence="7">
    <location>
        <begin position="82"/>
        <end position="100"/>
    </location>
</feature>
<keyword evidence="7" id="KW-1133">Transmembrane helix</keyword>
<comment type="caution">
    <text evidence="10">The sequence shown here is derived from an EMBL/GenBank/DDBJ whole genome shotgun (WGS) entry which is preliminary data.</text>
</comment>
<keyword evidence="5" id="KW-0902">Two-component regulatory system</keyword>
<dbReference type="InterPro" id="IPR036097">
    <property type="entry name" value="HisK_dim/P_sf"/>
</dbReference>
<evidence type="ECO:0000256" key="7">
    <source>
        <dbReference type="SAM" id="Phobius"/>
    </source>
</evidence>
<dbReference type="Pfam" id="PF02518">
    <property type="entry name" value="HATPase_c"/>
    <property type="match status" value="1"/>
</dbReference>
<dbReference type="CDD" id="cd16922">
    <property type="entry name" value="HATPase_EvgS-ArcB-TorS-like"/>
    <property type="match status" value="1"/>
</dbReference>
<dbReference type="CDD" id="cd00082">
    <property type="entry name" value="HisKA"/>
    <property type="match status" value="1"/>
</dbReference>
<sequence length="617" mass="70624">MKHIENGISIMLAIIKIAIIVFLVIIICIDLPQYTSILKVNFNNNFNLYSTIFILLIMLSIYVASLIINTKLERSSNVFKKSWLIETLFFTMLISIPIYISNSYESEYKYLFLLLILSSVIQYGSKYGIITSFFCSFFVLTADLLYAPTVKGINVYFQRDLILAGVFIFISWVLGYYVDIEAENNKSKDNKLNLLSNKLKEQNIKREDMESSLLKNEVCFEMLFENSINSVIVHEGGKIIYANESAAKLLGYPRAPELDNKLLYRHYPKESIMSSKEKYSNIIEKKLSKVTSEEDILDCEGNSISVRNTSSFFVYDGKPAVMTLLLDLTPEKQMENLKSTAEENLKLLNETREFNSLITEFFINMSHELKTPINVISVAIQTMEIYLDRCTAENKQKCKFYLKTMKQNCLRLIRLVNNLLDITRLDSGAIKISRRNGNIVSVVEDITQSVASYIKSKDIQLIFDTNVEEKIMAFDPNKLERIMLNLLSNAFKYTNSRGHIYVNVEDRGKTVLITVEDDGKGIPEDKLNLIFERFGQANRSLSRDCEGSGIGLYLVKSLVELHGGEISVKSKEGKGSKFFIELPVELVKEDNMKSSELFKTNVEKINIEFSDIYSLEK</sequence>
<dbReference type="Pfam" id="PF13188">
    <property type="entry name" value="PAS_8"/>
    <property type="match status" value="1"/>
</dbReference>
<dbReference type="SUPFAM" id="SSF55785">
    <property type="entry name" value="PYP-like sensor domain (PAS domain)"/>
    <property type="match status" value="1"/>
</dbReference>
<dbReference type="EMBL" id="JBGFFE010000017">
    <property type="protein sequence ID" value="MEY8764227.1"/>
    <property type="molecule type" value="Genomic_DNA"/>
</dbReference>
<evidence type="ECO:0000256" key="4">
    <source>
        <dbReference type="ARBA" id="ARBA00022777"/>
    </source>
</evidence>
<dbReference type="EC" id="2.7.13.3" evidence="2"/>
<dbReference type="InterPro" id="IPR005467">
    <property type="entry name" value="His_kinase_dom"/>
</dbReference>
<dbReference type="CDD" id="cd00130">
    <property type="entry name" value="PAS"/>
    <property type="match status" value="1"/>
</dbReference>
<dbReference type="GO" id="GO:0005524">
    <property type="term" value="F:ATP binding"/>
    <property type="evidence" value="ECO:0007669"/>
    <property type="project" value="UniProtKB-KW"/>
</dbReference>
<dbReference type="Gene3D" id="3.30.565.10">
    <property type="entry name" value="Histidine kinase-like ATPase, C-terminal domain"/>
    <property type="match status" value="1"/>
</dbReference>
<comment type="catalytic activity">
    <reaction evidence="1">
        <text>ATP + protein L-histidine = ADP + protein N-phospho-L-histidine.</text>
        <dbReference type="EC" id="2.7.13.3"/>
    </reaction>
</comment>
<evidence type="ECO:0000259" key="9">
    <source>
        <dbReference type="PROSITE" id="PS50112"/>
    </source>
</evidence>
<dbReference type="Proteomes" id="UP001565220">
    <property type="component" value="Unassembled WGS sequence"/>
</dbReference>
<dbReference type="SMART" id="SM00388">
    <property type="entry name" value="HisKA"/>
    <property type="match status" value="1"/>
</dbReference>
<dbReference type="PROSITE" id="PS50109">
    <property type="entry name" value="HIS_KIN"/>
    <property type="match status" value="1"/>
</dbReference>
<evidence type="ECO:0000259" key="8">
    <source>
        <dbReference type="PROSITE" id="PS50109"/>
    </source>
</evidence>
<evidence type="ECO:0000256" key="2">
    <source>
        <dbReference type="ARBA" id="ARBA00012438"/>
    </source>
</evidence>
<dbReference type="RefSeq" id="WP_369869143.1">
    <property type="nucleotide sequence ID" value="NZ_JBGFFE010000017.1"/>
</dbReference>
<keyword evidence="6" id="KW-0175">Coiled coil</keyword>
<feature type="transmembrane region" description="Helical" evidence="7">
    <location>
        <begin position="46"/>
        <end position="70"/>
    </location>
</feature>
<keyword evidence="7" id="KW-0812">Transmembrane</keyword>
<accession>A0ABV4DZ99</accession>
<reference evidence="10 11" key="1">
    <citation type="submission" date="2024-08" db="EMBL/GenBank/DDBJ databases">
        <title>Clostridium lapicellarii sp. nov., and Clostridium renhuaiense sp. nov., two species isolated from the mud in a fermentation cellar used for producing sauce-flavour Chinese liquors.</title>
        <authorList>
            <person name="Yang F."/>
            <person name="Wang H."/>
            <person name="Chen L.Q."/>
            <person name="Zhou N."/>
            <person name="Lu J.J."/>
            <person name="Pu X.X."/>
            <person name="Wan B."/>
            <person name="Wang L."/>
            <person name="Liu S.J."/>
        </authorList>
    </citation>
    <scope>NUCLEOTIDE SEQUENCE [LARGE SCALE GENOMIC DNA]</scope>
    <source>
        <strain evidence="10 11">MT-113</strain>
    </source>
</reference>
<dbReference type="InterPro" id="IPR003661">
    <property type="entry name" value="HisK_dim/P_dom"/>
</dbReference>
<keyword evidence="10" id="KW-0547">Nucleotide-binding</keyword>
<evidence type="ECO:0000313" key="11">
    <source>
        <dbReference type="Proteomes" id="UP001565220"/>
    </source>
</evidence>
<keyword evidence="3" id="KW-0597">Phosphoprotein</keyword>
<dbReference type="InterPro" id="IPR000014">
    <property type="entry name" value="PAS"/>
</dbReference>
<keyword evidence="10" id="KW-0067">ATP-binding</keyword>
<evidence type="ECO:0000256" key="1">
    <source>
        <dbReference type="ARBA" id="ARBA00000085"/>
    </source>
</evidence>
<dbReference type="InterPro" id="IPR036890">
    <property type="entry name" value="HATPase_C_sf"/>
</dbReference>
<dbReference type="InterPro" id="IPR035965">
    <property type="entry name" value="PAS-like_dom_sf"/>
</dbReference>
<name>A0ABV4DZ99_9CLOT</name>
<feature type="domain" description="PAS" evidence="9">
    <location>
        <begin position="231"/>
        <end position="286"/>
    </location>
</feature>
<dbReference type="SUPFAM" id="SSF47384">
    <property type="entry name" value="Homodimeric domain of signal transducing histidine kinase"/>
    <property type="match status" value="1"/>
</dbReference>
<evidence type="ECO:0000313" key="10">
    <source>
        <dbReference type="EMBL" id="MEY8764227.1"/>
    </source>
</evidence>